<dbReference type="OrthoDB" id="5576875at2759"/>
<dbReference type="STRING" id="90262.A0A1X2J1C9"/>
<evidence type="ECO:0000313" key="2">
    <source>
        <dbReference type="EMBL" id="ORZ25611.1"/>
    </source>
</evidence>
<dbReference type="InterPro" id="IPR025124">
    <property type="entry name" value="Gag1-like_clamp"/>
</dbReference>
<comment type="caution">
    <text evidence="2">The sequence shown here is derived from an EMBL/GenBank/DDBJ whole genome shotgun (WGS) entry which is preliminary data.</text>
</comment>
<accession>A0A1X2J1C9</accession>
<keyword evidence="3" id="KW-1185">Reference proteome</keyword>
<dbReference type="Proteomes" id="UP000193560">
    <property type="component" value="Unassembled WGS sequence"/>
</dbReference>
<evidence type="ECO:0000313" key="3">
    <source>
        <dbReference type="Proteomes" id="UP000193560"/>
    </source>
</evidence>
<name>A0A1X2J1C9_9FUNG</name>
<dbReference type="AlphaFoldDB" id="A0A1X2J1C9"/>
<feature type="domain" description="Gag1-like clamp" evidence="1">
    <location>
        <begin position="6"/>
        <end position="83"/>
    </location>
</feature>
<gene>
    <name evidence="2" type="ORF">BCR42DRAFT_400547</name>
</gene>
<sequence length="90" mass="10333">MSSGLGEEAWVTRRKEWTTSTLEKLETTASNQQEQHIVTLNDDQKLNVYQALITERRSFKKPIPLGIVVDIVIHGWKKNGTWPDDEEAPK</sequence>
<proteinExistence type="predicted"/>
<reference evidence="2 3" key="1">
    <citation type="submission" date="2016-07" db="EMBL/GenBank/DDBJ databases">
        <title>Pervasive Adenine N6-methylation of Active Genes in Fungi.</title>
        <authorList>
            <consortium name="DOE Joint Genome Institute"/>
            <person name="Mondo S.J."/>
            <person name="Dannebaum R.O."/>
            <person name="Kuo R.C."/>
            <person name="Labutti K."/>
            <person name="Haridas S."/>
            <person name="Kuo A."/>
            <person name="Salamov A."/>
            <person name="Ahrendt S.R."/>
            <person name="Lipzen A."/>
            <person name="Sullivan W."/>
            <person name="Andreopoulos W.B."/>
            <person name="Clum A."/>
            <person name="Lindquist E."/>
            <person name="Daum C."/>
            <person name="Ramamoorthy G.K."/>
            <person name="Gryganskyi A."/>
            <person name="Culley D."/>
            <person name="Magnuson J.K."/>
            <person name="James T.Y."/>
            <person name="O'Malley M.A."/>
            <person name="Stajich J.E."/>
            <person name="Spatafora J.W."/>
            <person name="Visel A."/>
            <person name="Grigoriev I.V."/>
        </authorList>
    </citation>
    <scope>NUCLEOTIDE SEQUENCE [LARGE SCALE GENOMIC DNA]</scope>
    <source>
        <strain evidence="2 3">NRRL 1336</strain>
    </source>
</reference>
<dbReference type="Pfam" id="PF13259">
    <property type="entry name" value="clamp_Gag1-like"/>
    <property type="match status" value="1"/>
</dbReference>
<evidence type="ECO:0000259" key="1">
    <source>
        <dbReference type="Pfam" id="PF13259"/>
    </source>
</evidence>
<protein>
    <recommendedName>
        <fullName evidence="1">Gag1-like clamp domain-containing protein</fullName>
    </recommendedName>
</protein>
<dbReference type="EMBL" id="MCGE01000001">
    <property type="protein sequence ID" value="ORZ25611.1"/>
    <property type="molecule type" value="Genomic_DNA"/>
</dbReference>
<organism evidence="2 3">
    <name type="scientific">Absidia repens</name>
    <dbReference type="NCBI Taxonomy" id="90262"/>
    <lineage>
        <taxon>Eukaryota</taxon>
        <taxon>Fungi</taxon>
        <taxon>Fungi incertae sedis</taxon>
        <taxon>Mucoromycota</taxon>
        <taxon>Mucoromycotina</taxon>
        <taxon>Mucoromycetes</taxon>
        <taxon>Mucorales</taxon>
        <taxon>Cunninghamellaceae</taxon>
        <taxon>Absidia</taxon>
    </lineage>
</organism>